<accession>A0ABU8QHF6</accession>
<evidence type="ECO:0000313" key="3">
    <source>
        <dbReference type="Proteomes" id="UP001368270"/>
    </source>
</evidence>
<dbReference type="RefSeq" id="WP_339403696.1">
    <property type="nucleotide sequence ID" value="NZ_JBBGAZ010000005.1"/>
</dbReference>
<evidence type="ECO:0000313" key="2">
    <source>
        <dbReference type="EMBL" id="MEJ5218858.1"/>
    </source>
</evidence>
<protein>
    <submittedName>
        <fullName evidence="2">Uncharacterized protein</fullName>
    </submittedName>
</protein>
<name>A0ABU8QHF6_9RHOB</name>
<proteinExistence type="predicted"/>
<comment type="caution">
    <text evidence="2">The sequence shown here is derived from an EMBL/GenBank/DDBJ whole genome shotgun (WGS) entry which is preliminary data.</text>
</comment>
<organism evidence="2 3">
    <name type="scientific">Cognatishimia coralii</name>
    <dbReference type="NCBI Taxonomy" id="3083254"/>
    <lineage>
        <taxon>Bacteria</taxon>
        <taxon>Pseudomonadati</taxon>
        <taxon>Pseudomonadota</taxon>
        <taxon>Alphaproteobacteria</taxon>
        <taxon>Rhodobacterales</taxon>
        <taxon>Paracoccaceae</taxon>
        <taxon>Cognatishimia</taxon>
    </lineage>
</organism>
<keyword evidence="3" id="KW-1185">Reference proteome</keyword>
<gene>
    <name evidence="2" type="ORF">WG622_11430</name>
</gene>
<dbReference type="Proteomes" id="UP001368270">
    <property type="component" value="Unassembled WGS sequence"/>
</dbReference>
<evidence type="ECO:0000256" key="1">
    <source>
        <dbReference type="SAM" id="MobiDB-lite"/>
    </source>
</evidence>
<dbReference type="EMBL" id="JBBGAZ010000005">
    <property type="protein sequence ID" value="MEJ5218858.1"/>
    <property type="molecule type" value="Genomic_DNA"/>
</dbReference>
<sequence length="109" mass="12307">MPKPANARRLRKLLVSDYLSKRVRQKALNEQLSRGEITLQKEEELADLYRQLNELKVQLIKLGCDPNSIGKKVRKIGFKGPTVATKQKGRSGNGGPGMYSLGQTRKTWK</sequence>
<feature type="region of interest" description="Disordered" evidence="1">
    <location>
        <begin position="80"/>
        <end position="109"/>
    </location>
</feature>
<reference evidence="2 3" key="1">
    <citation type="submission" date="2024-03" db="EMBL/GenBank/DDBJ databases">
        <title>Cognatishimia coralii sp. nov., a marine bacterium isolated from coral surrounding seawater.</title>
        <authorList>
            <person name="Liu X."/>
            <person name="Liu S."/>
            <person name="Sun H."/>
            <person name="Zhang Y."/>
        </authorList>
    </citation>
    <scope>NUCLEOTIDE SEQUENCE [LARGE SCALE GENOMIC DNA]</scope>
    <source>
        <strain evidence="2 3">D5M38</strain>
    </source>
</reference>